<evidence type="ECO:0000313" key="3">
    <source>
        <dbReference type="Proteomes" id="UP000198984"/>
    </source>
</evidence>
<dbReference type="EMBL" id="FOBB01000009">
    <property type="protein sequence ID" value="SEN25664.1"/>
    <property type="molecule type" value="Genomic_DNA"/>
</dbReference>
<dbReference type="RefSeq" id="WP_089919175.1">
    <property type="nucleotide sequence ID" value="NZ_FOBB01000009.1"/>
</dbReference>
<dbReference type="GO" id="GO:0004014">
    <property type="term" value="F:adenosylmethionine decarboxylase activity"/>
    <property type="evidence" value="ECO:0007669"/>
    <property type="project" value="InterPro"/>
</dbReference>
<accession>A0A1H8F2R4</accession>
<organism evidence="2 3">
    <name type="scientific">Chitinophaga rupis</name>
    <dbReference type="NCBI Taxonomy" id="573321"/>
    <lineage>
        <taxon>Bacteria</taxon>
        <taxon>Pseudomonadati</taxon>
        <taxon>Bacteroidota</taxon>
        <taxon>Chitinophagia</taxon>
        <taxon>Chitinophagales</taxon>
        <taxon>Chitinophagaceae</taxon>
        <taxon>Chitinophaga</taxon>
    </lineage>
</organism>
<dbReference type="AlphaFoldDB" id="A0A1H8F2R4"/>
<evidence type="ECO:0000256" key="1">
    <source>
        <dbReference type="ARBA" id="ARBA00001928"/>
    </source>
</evidence>
<dbReference type="Gene3D" id="3.60.90.10">
    <property type="entry name" value="S-adenosylmethionine decarboxylase"/>
    <property type="match status" value="1"/>
</dbReference>
<sequence length="118" mass="13283">MKNLAPDIFRKRLLVEGYFTIPVDEQTLIHFFQHFTTQLSMRTYGAPIVHTTSGEGKAANQGYDAFVPLIDSGIYIAVWSQQQFLSAIIYTCKDFSEAEALSVIQTYFGITETASTLF</sequence>
<dbReference type="Proteomes" id="UP000198984">
    <property type="component" value="Unassembled WGS sequence"/>
</dbReference>
<keyword evidence="3" id="KW-1185">Reference proteome</keyword>
<comment type="cofactor">
    <cofactor evidence="1">
        <name>pyruvate</name>
        <dbReference type="ChEBI" id="CHEBI:15361"/>
    </cofactor>
</comment>
<reference evidence="2 3" key="1">
    <citation type="submission" date="2016-10" db="EMBL/GenBank/DDBJ databases">
        <authorList>
            <person name="de Groot N.N."/>
        </authorList>
    </citation>
    <scope>NUCLEOTIDE SEQUENCE [LARGE SCALE GENOMIC DNA]</scope>
    <source>
        <strain evidence="2 3">DSM 21039</strain>
    </source>
</reference>
<dbReference type="GO" id="GO:0008295">
    <property type="term" value="P:spermidine biosynthetic process"/>
    <property type="evidence" value="ECO:0007669"/>
    <property type="project" value="InterPro"/>
</dbReference>
<dbReference type="InterPro" id="IPR003826">
    <property type="entry name" value="AdoMetDC_fam_prok"/>
</dbReference>
<name>A0A1H8F2R4_9BACT</name>
<proteinExistence type="predicted"/>
<protein>
    <submittedName>
        <fullName evidence="2">S-adenosylmethionine decarboxylase</fullName>
    </submittedName>
</protein>
<gene>
    <name evidence="2" type="ORF">SAMN04488505_10988</name>
</gene>
<dbReference type="Pfam" id="PF02675">
    <property type="entry name" value="AdoMet_dc"/>
    <property type="match status" value="1"/>
</dbReference>
<dbReference type="OrthoDB" id="1494132at2"/>
<evidence type="ECO:0000313" key="2">
    <source>
        <dbReference type="EMBL" id="SEN25664.1"/>
    </source>
</evidence>